<keyword evidence="1" id="KW-0732">Signal</keyword>
<reference evidence="2" key="2">
    <citation type="submission" date="2023-05" db="EMBL/GenBank/DDBJ databases">
        <authorList>
            <consortium name="Lawrence Berkeley National Laboratory"/>
            <person name="Steindorff A."/>
            <person name="Hensen N."/>
            <person name="Bonometti L."/>
            <person name="Westerberg I."/>
            <person name="Brannstrom I.O."/>
            <person name="Guillou S."/>
            <person name="Cros-Aarteil S."/>
            <person name="Calhoun S."/>
            <person name="Haridas S."/>
            <person name="Kuo A."/>
            <person name="Mondo S."/>
            <person name="Pangilinan J."/>
            <person name="Riley R."/>
            <person name="Labutti K."/>
            <person name="Andreopoulos B."/>
            <person name="Lipzen A."/>
            <person name="Chen C."/>
            <person name="Yanf M."/>
            <person name="Daum C."/>
            <person name="Ng V."/>
            <person name="Clum A."/>
            <person name="Ohm R."/>
            <person name="Martin F."/>
            <person name="Silar P."/>
            <person name="Natvig D."/>
            <person name="Lalanne C."/>
            <person name="Gautier V."/>
            <person name="Ament-Velasquez S.L."/>
            <person name="Kruys A."/>
            <person name="Hutchinson M.I."/>
            <person name="Powell A.J."/>
            <person name="Barry K."/>
            <person name="Miller A.N."/>
            <person name="Grigoriev I.V."/>
            <person name="Debuchy R."/>
            <person name="Gladieux P."/>
            <person name="Thoren M.H."/>
            <person name="Johannesson H."/>
        </authorList>
    </citation>
    <scope>NUCLEOTIDE SEQUENCE</scope>
    <source>
        <strain evidence="2">PSN309</strain>
    </source>
</reference>
<reference evidence="2" key="1">
    <citation type="journal article" date="2023" name="Mol. Phylogenet. Evol.">
        <title>Genome-scale phylogeny and comparative genomics of the fungal order Sordariales.</title>
        <authorList>
            <person name="Hensen N."/>
            <person name="Bonometti L."/>
            <person name="Westerberg I."/>
            <person name="Brannstrom I.O."/>
            <person name="Guillou S."/>
            <person name="Cros-Aarteil S."/>
            <person name="Calhoun S."/>
            <person name="Haridas S."/>
            <person name="Kuo A."/>
            <person name="Mondo S."/>
            <person name="Pangilinan J."/>
            <person name="Riley R."/>
            <person name="LaButti K."/>
            <person name="Andreopoulos B."/>
            <person name="Lipzen A."/>
            <person name="Chen C."/>
            <person name="Yan M."/>
            <person name="Daum C."/>
            <person name="Ng V."/>
            <person name="Clum A."/>
            <person name="Steindorff A."/>
            <person name="Ohm R.A."/>
            <person name="Martin F."/>
            <person name="Silar P."/>
            <person name="Natvig D.O."/>
            <person name="Lalanne C."/>
            <person name="Gautier V."/>
            <person name="Ament-Velasquez S.L."/>
            <person name="Kruys A."/>
            <person name="Hutchinson M.I."/>
            <person name="Powell A.J."/>
            <person name="Barry K."/>
            <person name="Miller A.N."/>
            <person name="Grigoriev I.V."/>
            <person name="Debuchy R."/>
            <person name="Gladieux P."/>
            <person name="Hiltunen Thoren M."/>
            <person name="Johannesson H."/>
        </authorList>
    </citation>
    <scope>NUCLEOTIDE SEQUENCE</scope>
    <source>
        <strain evidence="2">PSN309</strain>
    </source>
</reference>
<proteinExistence type="predicted"/>
<keyword evidence="3" id="KW-1185">Reference proteome</keyword>
<evidence type="ECO:0000256" key="1">
    <source>
        <dbReference type="SAM" id="SignalP"/>
    </source>
</evidence>
<dbReference type="Proteomes" id="UP001302126">
    <property type="component" value="Unassembled WGS sequence"/>
</dbReference>
<evidence type="ECO:0000313" key="3">
    <source>
        <dbReference type="Proteomes" id="UP001302126"/>
    </source>
</evidence>
<dbReference type="EMBL" id="MU864475">
    <property type="protein sequence ID" value="KAK4184769.1"/>
    <property type="molecule type" value="Genomic_DNA"/>
</dbReference>
<evidence type="ECO:0000313" key="2">
    <source>
        <dbReference type="EMBL" id="KAK4184769.1"/>
    </source>
</evidence>
<organism evidence="2 3">
    <name type="scientific">Podospora australis</name>
    <dbReference type="NCBI Taxonomy" id="1536484"/>
    <lineage>
        <taxon>Eukaryota</taxon>
        <taxon>Fungi</taxon>
        <taxon>Dikarya</taxon>
        <taxon>Ascomycota</taxon>
        <taxon>Pezizomycotina</taxon>
        <taxon>Sordariomycetes</taxon>
        <taxon>Sordariomycetidae</taxon>
        <taxon>Sordariales</taxon>
        <taxon>Podosporaceae</taxon>
        <taxon>Podospora</taxon>
    </lineage>
</organism>
<name>A0AAN6WMW5_9PEZI</name>
<sequence>MRVTTFVFTLYMALAAAAPEMTLEKAQERLLCVCNERRCLGPACCANGSC</sequence>
<feature type="signal peptide" evidence="1">
    <location>
        <begin position="1"/>
        <end position="17"/>
    </location>
</feature>
<gene>
    <name evidence="2" type="ORF">QBC35DRAFT_390972</name>
</gene>
<protein>
    <submittedName>
        <fullName evidence="2">Uncharacterized protein</fullName>
    </submittedName>
</protein>
<accession>A0AAN6WMW5</accession>
<dbReference type="AlphaFoldDB" id="A0AAN6WMW5"/>
<comment type="caution">
    <text evidence="2">The sequence shown here is derived from an EMBL/GenBank/DDBJ whole genome shotgun (WGS) entry which is preliminary data.</text>
</comment>
<feature type="chain" id="PRO_5042955613" evidence="1">
    <location>
        <begin position="18"/>
        <end position="50"/>
    </location>
</feature>